<reference evidence="2 3" key="1">
    <citation type="journal article" date="2016" name="Nat. Commun.">
        <title>Thousands of microbial genomes shed light on interconnected biogeochemical processes in an aquifer system.</title>
        <authorList>
            <person name="Anantharaman K."/>
            <person name="Brown C.T."/>
            <person name="Hug L.A."/>
            <person name="Sharon I."/>
            <person name="Castelle C.J."/>
            <person name="Probst A.J."/>
            <person name="Thomas B.C."/>
            <person name="Singh A."/>
            <person name="Wilkins M.J."/>
            <person name="Karaoz U."/>
            <person name="Brodie E.L."/>
            <person name="Williams K.H."/>
            <person name="Hubbard S.S."/>
            <person name="Banfield J.F."/>
        </authorList>
    </citation>
    <scope>NUCLEOTIDE SEQUENCE [LARGE SCALE GENOMIC DNA]</scope>
</reference>
<dbReference type="Proteomes" id="UP000177594">
    <property type="component" value="Unassembled WGS sequence"/>
</dbReference>
<feature type="transmembrane region" description="Helical" evidence="1">
    <location>
        <begin position="48"/>
        <end position="67"/>
    </location>
</feature>
<sequence length="167" mass="18778">MNLDSLALFFSSFPPEFATFILAMIPVLELQASIPIALGAYKLPLFSAYFFSIAGNLVPAFFLLMFLDPVSRYLMERSNFFKKIFEWVFQYTRGKFSQKYIKYGQWAIFAFIAIPTPLSGAWSSSVAAFLFNIPFKRAFLLIALGEIIAGAIIIGIAEGAFTMFRVS</sequence>
<name>A0A1F8EB44_9BACT</name>
<proteinExistence type="predicted"/>
<evidence type="ECO:0008006" key="4">
    <source>
        <dbReference type="Google" id="ProtNLM"/>
    </source>
</evidence>
<dbReference type="PANTHER" id="PTHR36007">
    <property type="entry name" value="TRANSPORT PROTEIN-RELATED"/>
    <property type="match status" value="1"/>
</dbReference>
<dbReference type="InterPro" id="IPR009577">
    <property type="entry name" value="Sm_multidrug_ex"/>
</dbReference>
<evidence type="ECO:0000256" key="1">
    <source>
        <dbReference type="SAM" id="Phobius"/>
    </source>
</evidence>
<feature type="transmembrane region" description="Helical" evidence="1">
    <location>
        <begin position="138"/>
        <end position="157"/>
    </location>
</feature>
<dbReference type="Pfam" id="PF06695">
    <property type="entry name" value="Sm_multidrug_ex"/>
    <property type="match status" value="1"/>
</dbReference>
<dbReference type="EMBL" id="MGIZ01000057">
    <property type="protein sequence ID" value="OGM97215.1"/>
    <property type="molecule type" value="Genomic_DNA"/>
</dbReference>
<keyword evidence="1" id="KW-0812">Transmembrane</keyword>
<organism evidence="2 3">
    <name type="scientific">Candidatus Yanofskybacteria bacterium RIFCSPHIGHO2_01_FULL_39_8b</name>
    <dbReference type="NCBI Taxonomy" id="1802659"/>
    <lineage>
        <taxon>Bacteria</taxon>
        <taxon>Candidatus Yanofskyibacteriota</taxon>
    </lineage>
</organism>
<evidence type="ECO:0000313" key="2">
    <source>
        <dbReference type="EMBL" id="OGM97215.1"/>
    </source>
</evidence>
<protein>
    <recommendedName>
        <fullName evidence="4">Ligand-binding protein SH3</fullName>
    </recommendedName>
</protein>
<keyword evidence="1" id="KW-0472">Membrane</keyword>
<accession>A0A1F8EB44</accession>
<evidence type="ECO:0000313" key="3">
    <source>
        <dbReference type="Proteomes" id="UP000177594"/>
    </source>
</evidence>
<dbReference type="PANTHER" id="PTHR36007:SF2">
    <property type="entry name" value="TRANSPORT PROTEIN-RELATED"/>
    <property type="match status" value="1"/>
</dbReference>
<comment type="caution">
    <text evidence="2">The sequence shown here is derived from an EMBL/GenBank/DDBJ whole genome shotgun (WGS) entry which is preliminary data.</text>
</comment>
<gene>
    <name evidence="2" type="ORF">A2817_01425</name>
</gene>
<feature type="transmembrane region" description="Helical" evidence="1">
    <location>
        <begin position="106"/>
        <end position="131"/>
    </location>
</feature>
<keyword evidence="1" id="KW-1133">Transmembrane helix</keyword>
<dbReference type="AlphaFoldDB" id="A0A1F8EB44"/>